<evidence type="ECO:0000313" key="1">
    <source>
        <dbReference type="EMBL" id="CAH2252777.1"/>
    </source>
</evidence>
<accession>A0AAD1VTG6</accession>
<protein>
    <submittedName>
        <fullName evidence="1">Uncharacterized protein</fullName>
    </submittedName>
</protein>
<keyword evidence="2" id="KW-1185">Reference proteome</keyword>
<dbReference type="Proteomes" id="UP001295444">
    <property type="component" value="Chromosome 02"/>
</dbReference>
<dbReference type="EMBL" id="OW240913">
    <property type="protein sequence ID" value="CAH2252777.1"/>
    <property type="molecule type" value="Genomic_DNA"/>
</dbReference>
<proteinExistence type="predicted"/>
<dbReference type="AlphaFoldDB" id="A0AAD1VTG6"/>
<name>A0AAD1VTG6_PELCU</name>
<organism evidence="1 2">
    <name type="scientific">Pelobates cultripes</name>
    <name type="common">Western spadefoot toad</name>
    <dbReference type="NCBI Taxonomy" id="61616"/>
    <lineage>
        <taxon>Eukaryota</taxon>
        <taxon>Metazoa</taxon>
        <taxon>Chordata</taxon>
        <taxon>Craniata</taxon>
        <taxon>Vertebrata</taxon>
        <taxon>Euteleostomi</taxon>
        <taxon>Amphibia</taxon>
        <taxon>Batrachia</taxon>
        <taxon>Anura</taxon>
        <taxon>Pelobatoidea</taxon>
        <taxon>Pelobatidae</taxon>
        <taxon>Pelobates</taxon>
    </lineage>
</organism>
<evidence type="ECO:0000313" key="2">
    <source>
        <dbReference type="Proteomes" id="UP001295444"/>
    </source>
</evidence>
<reference evidence="1" key="1">
    <citation type="submission" date="2022-03" db="EMBL/GenBank/DDBJ databases">
        <authorList>
            <person name="Alioto T."/>
            <person name="Alioto T."/>
            <person name="Gomez Garrido J."/>
        </authorList>
    </citation>
    <scope>NUCLEOTIDE SEQUENCE</scope>
</reference>
<sequence length="205" mass="22994">MWRITCNTNSPAHCYPSEDCPTGGSHRQAMNSHAPRIYAVRGNNGLRGEKLNEGLLDTVPVLTVVTREASEYFKDNTSADIPISMVWVAHKAVIRGVLIREGSKRKKITADTHNTLMKELTELEAQNKLKPSKILTKHIGELQSELYSLSLITTERWMRSLKLTYYTQGNKAGRLLANKLKAKQLQSKIPFINLPCTTQGTLSMN</sequence>
<gene>
    <name evidence="1" type="ORF">PECUL_23A024585</name>
</gene>